<evidence type="ECO:0000313" key="2">
    <source>
        <dbReference type="EMBL" id="KAK0154398.1"/>
    </source>
</evidence>
<evidence type="ECO:0000313" key="3">
    <source>
        <dbReference type="Proteomes" id="UP001174136"/>
    </source>
</evidence>
<evidence type="ECO:0000256" key="1">
    <source>
        <dbReference type="SAM" id="MobiDB-lite"/>
    </source>
</evidence>
<feature type="compositionally biased region" description="Basic and acidic residues" evidence="1">
    <location>
        <begin position="65"/>
        <end position="78"/>
    </location>
</feature>
<keyword evidence="3" id="KW-1185">Reference proteome</keyword>
<gene>
    <name evidence="2" type="ORF">N1851_003507</name>
</gene>
<dbReference type="EMBL" id="JAOPHQ010000568">
    <property type="protein sequence ID" value="KAK0154398.1"/>
    <property type="molecule type" value="Genomic_DNA"/>
</dbReference>
<dbReference type="Proteomes" id="UP001174136">
    <property type="component" value="Unassembled WGS sequence"/>
</dbReference>
<reference evidence="2" key="1">
    <citation type="journal article" date="2023" name="Front. Mar. Sci.">
        <title>A new Merluccius polli reference genome to investigate the effects of global change in West African waters.</title>
        <authorList>
            <person name="Mateo J.L."/>
            <person name="Blanco-Fernandez C."/>
            <person name="Garcia-Vazquez E."/>
            <person name="Machado-Schiaffino G."/>
        </authorList>
    </citation>
    <scope>NUCLEOTIDE SEQUENCE</scope>
    <source>
        <strain evidence="2">C29</strain>
        <tissue evidence="2">Fin</tissue>
    </source>
</reference>
<protein>
    <submittedName>
        <fullName evidence="2">Uncharacterized protein</fullName>
    </submittedName>
</protein>
<organism evidence="2 3">
    <name type="scientific">Merluccius polli</name>
    <name type="common">Benguela hake</name>
    <name type="synonym">Merluccius cadenati</name>
    <dbReference type="NCBI Taxonomy" id="89951"/>
    <lineage>
        <taxon>Eukaryota</taxon>
        <taxon>Metazoa</taxon>
        <taxon>Chordata</taxon>
        <taxon>Craniata</taxon>
        <taxon>Vertebrata</taxon>
        <taxon>Euteleostomi</taxon>
        <taxon>Actinopterygii</taxon>
        <taxon>Neopterygii</taxon>
        <taxon>Teleostei</taxon>
        <taxon>Neoteleostei</taxon>
        <taxon>Acanthomorphata</taxon>
        <taxon>Zeiogadaria</taxon>
        <taxon>Gadariae</taxon>
        <taxon>Gadiformes</taxon>
        <taxon>Gadoidei</taxon>
        <taxon>Merlucciidae</taxon>
        <taxon>Merluccius</taxon>
    </lineage>
</organism>
<proteinExistence type="predicted"/>
<dbReference type="AlphaFoldDB" id="A0AA47PBK4"/>
<feature type="region of interest" description="Disordered" evidence="1">
    <location>
        <begin position="45"/>
        <end position="78"/>
    </location>
</feature>
<feature type="compositionally biased region" description="Polar residues" evidence="1">
    <location>
        <begin position="53"/>
        <end position="64"/>
    </location>
</feature>
<name>A0AA47PBK4_MERPO</name>
<sequence length="204" mass="22552">MACPFIDDPVEEGAQILHRAFTPPAPRVFRDRSNPLGFPDEYLWESSSQSQSGNDSRISAANQQRVRDSVNETNYDERVERERRTRNVLIFLRGAAPRRALGRLGRVRGLPGAADAVSRCAFLSPLTGGRGRGPLAPGVTVDRDGLSSVRPNRVASFRAGIRLTYNWRKGSAAMSATHPTRLETWTKESNARASQRVLRNPAAQ</sequence>
<accession>A0AA47PBK4</accession>
<comment type="caution">
    <text evidence="2">The sequence shown here is derived from an EMBL/GenBank/DDBJ whole genome shotgun (WGS) entry which is preliminary data.</text>
</comment>